<evidence type="ECO:0000256" key="1">
    <source>
        <dbReference type="ARBA" id="ARBA00022490"/>
    </source>
</evidence>
<evidence type="ECO:0000256" key="3">
    <source>
        <dbReference type="ARBA" id="ARBA00022552"/>
    </source>
</evidence>
<reference evidence="7" key="1">
    <citation type="submission" date="2018-05" db="EMBL/GenBank/DDBJ databases">
        <authorList>
            <person name="Lanie J.A."/>
            <person name="Ng W.-L."/>
            <person name="Kazmierczak K.M."/>
            <person name="Andrzejewski T.M."/>
            <person name="Davidsen T.M."/>
            <person name="Wayne K.J."/>
            <person name="Tettelin H."/>
            <person name="Glass J.I."/>
            <person name="Rusch D."/>
            <person name="Podicherti R."/>
            <person name="Tsui H.-C.T."/>
            <person name="Winkler M.E."/>
        </authorList>
    </citation>
    <scope>NUCLEOTIDE SEQUENCE</scope>
</reference>
<dbReference type="SUPFAM" id="SSF50346">
    <property type="entry name" value="PRC-barrel domain"/>
    <property type="match status" value="1"/>
</dbReference>
<dbReference type="SUPFAM" id="SSF50447">
    <property type="entry name" value="Translation proteins"/>
    <property type="match status" value="1"/>
</dbReference>
<proteinExistence type="inferred from homology"/>
<dbReference type="InterPro" id="IPR011033">
    <property type="entry name" value="PRC_barrel-like_sf"/>
</dbReference>
<dbReference type="GO" id="GO:0043022">
    <property type="term" value="F:ribosome binding"/>
    <property type="evidence" value="ECO:0007669"/>
    <property type="project" value="InterPro"/>
</dbReference>
<dbReference type="InterPro" id="IPR009000">
    <property type="entry name" value="Transl_B-barrel_sf"/>
</dbReference>
<dbReference type="InterPro" id="IPR002676">
    <property type="entry name" value="RimM_N"/>
</dbReference>
<feature type="domain" description="Ribosome maturation factor RimM PRC barrel" evidence="6">
    <location>
        <begin position="113"/>
        <end position="179"/>
    </location>
</feature>
<evidence type="ECO:0000259" key="6">
    <source>
        <dbReference type="Pfam" id="PF24986"/>
    </source>
</evidence>
<dbReference type="EMBL" id="UINC01032115">
    <property type="protein sequence ID" value="SVB19242.1"/>
    <property type="molecule type" value="Genomic_DNA"/>
</dbReference>
<dbReference type="NCBIfam" id="TIGR02273">
    <property type="entry name" value="16S_RimM"/>
    <property type="match status" value="1"/>
</dbReference>
<keyword evidence="4" id="KW-0143">Chaperone</keyword>
<dbReference type="Pfam" id="PF24986">
    <property type="entry name" value="PRC_RimM"/>
    <property type="match status" value="1"/>
</dbReference>
<accession>A0A382C0D5</accession>
<dbReference type="AlphaFoldDB" id="A0A382C0D5"/>
<dbReference type="Pfam" id="PF01782">
    <property type="entry name" value="RimM"/>
    <property type="match status" value="1"/>
</dbReference>
<keyword evidence="1" id="KW-0963">Cytoplasm</keyword>
<dbReference type="GO" id="GO:0005840">
    <property type="term" value="C:ribosome"/>
    <property type="evidence" value="ECO:0007669"/>
    <property type="project" value="InterPro"/>
</dbReference>
<organism evidence="7">
    <name type="scientific">marine metagenome</name>
    <dbReference type="NCBI Taxonomy" id="408172"/>
    <lineage>
        <taxon>unclassified sequences</taxon>
        <taxon>metagenomes</taxon>
        <taxon>ecological metagenomes</taxon>
    </lineage>
</organism>
<keyword evidence="2" id="KW-0690">Ribosome biogenesis</keyword>
<evidence type="ECO:0000259" key="5">
    <source>
        <dbReference type="Pfam" id="PF01782"/>
    </source>
</evidence>
<dbReference type="PANTHER" id="PTHR33692">
    <property type="entry name" value="RIBOSOME MATURATION FACTOR RIMM"/>
    <property type="match status" value="1"/>
</dbReference>
<dbReference type="Gene3D" id="2.40.30.60">
    <property type="entry name" value="RimM"/>
    <property type="match status" value="1"/>
</dbReference>
<dbReference type="PANTHER" id="PTHR33692:SF1">
    <property type="entry name" value="RIBOSOME MATURATION FACTOR RIMM"/>
    <property type="match status" value="1"/>
</dbReference>
<feature type="domain" description="RimM N-terminal" evidence="5">
    <location>
        <begin position="13"/>
        <end position="98"/>
    </location>
</feature>
<evidence type="ECO:0000256" key="2">
    <source>
        <dbReference type="ARBA" id="ARBA00022517"/>
    </source>
</evidence>
<sequence>MGRNGNDPQFLTVGHINKPHGTKGELFVWPLTDHPVSVYAPGVALRTGAEDATEPDLSLPPLYVAGVRPFKRGYLVSFVGVTDREGAEALRGAYVFKEAEDLEPLAEGEVFYHQLLGMSVVTVDGVAVGEIAEVYELRPAHMLEVHGDGREVMVPFLKDIVVQVDIAGGRMVIDPPDGLLDL</sequence>
<dbReference type="GO" id="GO:0006364">
    <property type="term" value="P:rRNA processing"/>
    <property type="evidence" value="ECO:0007669"/>
    <property type="project" value="UniProtKB-KW"/>
</dbReference>
<dbReference type="InterPro" id="IPR036976">
    <property type="entry name" value="RimM_N_sf"/>
</dbReference>
<keyword evidence="3" id="KW-0698">rRNA processing</keyword>
<gene>
    <name evidence="7" type="ORF">METZ01_LOCUS172096</name>
</gene>
<evidence type="ECO:0000313" key="7">
    <source>
        <dbReference type="EMBL" id="SVB19242.1"/>
    </source>
</evidence>
<protein>
    <recommendedName>
        <fullName evidence="8">RimM N-terminal domain-containing protein</fullName>
    </recommendedName>
</protein>
<dbReference type="InterPro" id="IPR056792">
    <property type="entry name" value="PRC_RimM"/>
</dbReference>
<evidence type="ECO:0008006" key="8">
    <source>
        <dbReference type="Google" id="ProtNLM"/>
    </source>
</evidence>
<evidence type="ECO:0000256" key="4">
    <source>
        <dbReference type="ARBA" id="ARBA00023186"/>
    </source>
</evidence>
<dbReference type="Gene3D" id="2.30.30.240">
    <property type="entry name" value="PRC-barrel domain"/>
    <property type="match status" value="1"/>
</dbReference>
<dbReference type="HAMAP" id="MF_00014">
    <property type="entry name" value="Ribosome_mat_RimM"/>
    <property type="match status" value="1"/>
</dbReference>
<dbReference type="InterPro" id="IPR011961">
    <property type="entry name" value="RimM"/>
</dbReference>
<name>A0A382C0D5_9ZZZZ</name>